<evidence type="ECO:0000313" key="5">
    <source>
        <dbReference type="EMBL" id="CAE8630925.1"/>
    </source>
</evidence>
<dbReference type="GO" id="GO:0005509">
    <property type="term" value="F:calcium ion binding"/>
    <property type="evidence" value="ECO:0007669"/>
    <property type="project" value="TreeGrafter"/>
</dbReference>
<accession>A0A813GZZ1</accession>
<evidence type="ECO:0000313" key="6">
    <source>
        <dbReference type="Proteomes" id="UP000654075"/>
    </source>
</evidence>
<keyword evidence="2" id="KW-0106">Calcium</keyword>
<sequence length="209" mass="22135">AAAAAAAATKPKAKSKSRAKSASKPADAEKAKTPPAEPKPKDATGQEADMSLMKYDLEVFVVKARGLRDADWAPGGGYSDPYCIVGVKGRKEIKKFQTKVINDTMDPVWNAKGYIKEFAYGDILEFTINDKDVGKSDDLLGKIEVPTDKMFIGGLPKGFEGELKLKQTSDTAKAVDAYLTVKIKVGPQSGLGAEAKAAPKAASKAKAQA</sequence>
<feature type="domain" description="C2" evidence="4">
    <location>
        <begin position="38"/>
        <end position="163"/>
    </location>
</feature>
<dbReference type="AlphaFoldDB" id="A0A813GZZ1"/>
<dbReference type="InterPro" id="IPR000008">
    <property type="entry name" value="C2_dom"/>
</dbReference>
<feature type="compositionally biased region" description="Low complexity" evidence="3">
    <location>
        <begin position="1"/>
        <end position="10"/>
    </location>
</feature>
<evidence type="ECO:0000256" key="1">
    <source>
        <dbReference type="ARBA" id="ARBA00022723"/>
    </source>
</evidence>
<proteinExistence type="predicted"/>
<evidence type="ECO:0000256" key="3">
    <source>
        <dbReference type="SAM" id="MobiDB-lite"/>
    </source>
</evidence>
<dbReference type="SMART" id="SM00239">
    <property type="entry name" value="C2"/>
    <property type="match status" value="1"/>
</dbReference>
<dbReference type="PANTHER" id="PTHR45911:SF4">
    <property type="entry name" value="MULTIPLE C2 AND TRANSMEMBRANE DOMAIN-CONTAINING PROTEIN"/>
    <property type="match status" value="1"/>
</dbReference>
<reference evidence="5" key="1">
    <citation type="submission" date="2021-02" db="EMBL/GenBank/DDBJ databases">
        <authorList>
            <person name="Dougan E. K."/>
            <person name="Rhodes N."/>
            <person name="Thang M."/>
            <person name="Chan C."/>
        </authorList>
    </citation>
    <scope>NUCLEOTIDE SEQUENCE</scope>
</reference>
<comment type="caution">
    <text evidence="5">The sequence shown here is derived from an EMBL/GenBank/DDBJ whole genome shotgun (WGS) entry which is preliminary data.</text>
</comment>
<feature type="compositionally biased region" description="Basic and acidic residues" evidence="3">
    <location>
        <begin position="26"/>
        <end position="44"/>
    </location>
</feature>
<keyword evidence="6" id="KW-1185">Reference proteome</keyword>
<organism evidence="5 6">
    <name type="scientific">Polarella glacialis</name>
    <name type="common">Dinoflagellate</name>
    <dbReference type="NCBI Taxonomy" id="89957"/>
    <lineage>
        <taxon>Eukaryota</taxon>
        <taxon>Sar</taxon>
        <taxon>Alveolata</taxon>
        <taxon>Dinophyceae</taxon>
        <taxon>Suessiales</taxon>
        <taxon>Suessiaceae</taxon>
        <taxon>Polarella</taxon>
    </lineage>
</organism>
<dbReference type="PROSITE" id="PS50004">
    <property type="entry name" value="C2"/>
    <property type="match status" value="1"/>
</dbReference>
<dbReference type="InterPro" id="IPR035892">
    <property type="entry name" value="C2_domain_sf"/>
</dbReference>
<dbReference type="EMBL" id="CAJNNV010029981">
    <property type="protein sequence ID" value="CAE8630925.1"/>
    <property type="molecule type" value="Genomic_DNA"/>
</dbReference>
<feature type="compositionally biased region" description="Basic residues" evidence="3">
    <location>
        <begin position="11"/>
        <end position="21"/>
    </location>
</feature>
<gene>
    <name evidence="5" type="ORF">PGLA1383_LOCUS47092</name>
</gene>
<dbReference type="CDD" id="cd00030">
    <property type="entry name" value="C2"/>
    <property type="match status" value="1"/>
</dbReference>
<feature type="non-terminal residue" evidence="5">
    <location>
        <position position="1"/>
    </location>
</feature>
<feature type="region of interest" description="Disordered" evidence="3">
    <location>
        <begin position="1"/>
        <end position="48"/>
    </location>
</feature>
<dbReference type="GO" id="GO:0016020">
    <property type="term" value="C:membrane"/>
    <property type="evidence" value="ECO:0007669"/>
    <property type="project" value="TreeGrafter"/>
</dbReference>
<name>A0A813GZZ1_POLGL</name>
<dbReference type="Pfam" id="PF00168">
    <property type="entry name" value="C2"/>
    <property type="match status" value="1"/>
</dbReference>
<dbReference type="PANTHER" id="PTHR45911">
    <property type="entry name" value="C2 DOMAIN-CONTAINING PROTEIN"/>
    <property type="match status" value="1"/>
</dbReference>
<evidence type="ECO:0000256" key="2">
    <source>
        <dbReference type="ARBA" id="ARBA00022837"/>
    </source>
</evidence>
<evidence type="ECO:0000259" key="4">
    <source>
        <dbReference type="PROSITE" id="PS50004"/>
    </source>
</evidence>
<dbReference type="OrthoDB" id="419768at2759"/>
<dbReference type="Gene3D" id="2.60.40.150">
    <property type="entry name" value="C2 domain"/>
    <property type="match status" value="1"/>
</dbReference>
<keyword evidence="1" id="KW-0479">Metal-binding</keyword>
<dbReference type="SUPFAM" id="SSF49562">
    <property type="entry name" value="C2 domain (Calcium/lipid-binding domain, CaLB)"/>
    <property type="match status" value="1"/>
</dbReference>
<protein>
    <recommendedName>
        <fullName evidence="4">C2 domain-containing protein</fullName>
    </recommendedName>
</protein>
<dbReference type="Proteomes" id="UP000654075">
    <property type="component" value="Unassembled WGS sequence"/>
</dbReference>